<organism evidence="3 4">
    <name type="scientific">Pseudidiomarina donghaiensis</name>
    <dbReference type="NCBI Taxonomy" id="519452"/>
    <lineage>
        <taxon>Bacteria</taxon>
        <taxon>Pseudomonadati</taxon>
        <taxon>Pseudomonadota</taxon>
        <taxon>Gammaproteobacteria</taxon>
        <taxon>Alteromonadales</taxon>
        <taxon>Idiomarinaceae</taxon>
        <taxon>Pseudidiomarina</taxon>
    </lineage>
</organism>
<keyword evidence="4" id="KW-1185">Reference proteome</keyword>
<name>A0A432XFW8_9GAMM</name>
<keyword evidence="3" id="KW-0540">Nuclease</keyword>
<feature type="region of interest" description="Disordered" evidence="1">
    <location>
        <begin position="337"/>
        <end position="357"/>
    </location>
</feature>
<reference evidence="4" key="1">
    <citation type="journal article" date="2018" name="Front. Microbiol.">
        <title>Genome-Based Analysis Reveals the Taxonomy and Diversity of the Family Idiomarinaceae.</title>
        <authorList>
            <person name="Liu Y."/>
            <person name="Lai Q."/>
            <person name="Shao Z."/>
        </authorList>
    </citation>
    <scope>NUCLEOTIDE SEQUENCE [LARGE SCALE GENOMIC DNA]</scope>
    <source>
        <strain evidence="4">908033</strain>
    </source>
</reference>
<dbReference type="GO" id="GO:0004527">
    <property type="term" value="F:exonuclease activity"/>
    <property type="evidence" value="ECO:0007669"/>
    <property type="project" value="UniProtKB-KW"/>
</dbReference>
<dbReference type="AlphaFoldDB" id="A0A432XFW8"/>
<dbReference type="GO" id="GO:0004519">
    <property type="term" value="F:endonuclease activity"/>
    <property type="evidence" value="ECO:0007669"/>
    <property type="project" value="UniProtKB-KW"/>
</dbReference>
<feature type="domain" description="Endonuclease/exonuclease/phosphatase" evidence="2">
    <location>
        <begin position="51"/>
        <end position="404"/>
    </location>
</feature>
<keyword evidence="3" id="KW-0269">Exonuclease</keyword>
<sequence length="414" mass="45593">MLLPSLICPFEGLFSSMKIYTALALSVLSLFMAGCDMPKEKINEPTALRVATFNVSMDASNYLSHEAIPEQGAGALRTALASQHPQIKAVAEIIQHTRPDVLVLNEFDFIDASEGIDVFRHEYLQVSQNGESPIAYPYVFIAPVNTGVPSPYDLNGDGVAQGTGDDAWGYGLYPGQYGMAVLSKYPIDYSRVRTFQKFKWKDMPGALAPLKPGTSEPFYSTAAWNELPLSSKSHWDLPIQVKDHVLHLLVSHPTPPVFDGKENRNGRRNFDEIRFWSDYIQPHLSNYIYDDKGEKGGLPEHAAFVIAGDLNASVDGKDNVPGAIQQLLNHPLIHAENPPTSRGGAAHTPDNPIASQHTAGWRKRADYVLPSTAGISLIQSGVFWPIAGEPKAELVQNRKASSDHRLVWIDIQLK</sequence>
<keyword evidence="3" id="KW-0255">Endonuclease</keyword>
<accession>A0A432XFW8</accession>
<dbReference type="Proteomes" id="UP000286985">
    <property type="component" value="Unassembled WGS sequence"/>
</dbReference>
<keyword evidence="3" id="KW-0378">Hydrolase</keyword>
<dbReference type="InterPro" id="IPR036691">
    <property type="entry name" value="Endo/exonu/phosph_ase_sf"/>
</dbReference>
<dbReference type="EMBL" id="PIPU01000004">
    <property type="protein sequence ID" value="RUO47512.1"/>
    <property type="molecule type" value="Genomic_DNA"/>
</dbReference>
<evidence type="ECO:0000259" key="2">
    <source>
        <dbReference type="Pfam" id="PF03372"/>
    </source>
</evidence>
<comment type="caution">
    <text evidence="3">The sequence shown here is derived from an EMBL/GenBank/DDBJ whole genome shotgun (WGS) entry which is preliminary data.</text>
</comment>
<proteinExistence type="predicted"/>
<evidence type="ECO:0000313" key="3">
    <source>
        <dbReference type="EMBL" id="RUO47512.1"/>
    </source>
</evidence>
<gene>
    <name evidence="3" type="ORF">CWE24_09380</name>
</gene>
<dbReference type="Gene3D" id="3.60.10.10">
    <property type="entry name" value="Endonuclease/exonuclease/phosphatase"/>
    <property type="match status" value="1"/>
</dbReference>
<evidence type="ECO:0000313" key="4">
    <source>
        <dbReference type="Proteomes" id="UP000286985"/>
    </source>
</evidence>
<dbReference type="STRING" id="519452.SAMN04488139_1701"/>
<dbReference type="InterPro" id="IPR005135">
    <property type="entry name" value="Endo/exonuclease/phosphatase"/>
</dbReference>
<evidence type="ECO:0000256" key="1">
    <source>
        <dbReference type="SAM" id="MobiDB-lite"/>
    </source>
</evidence>
<dbReference type="Pfam" id="PF03372">
    <property type="entry name" value="Exo_endo_phos"/>
    <property type="match status" value="1"/>
</dbReference>
<dbReference type="OrthoDB" id="292013at2"/>
<dbReference type="SUPFAM" id="SSF56219">
    <property type="entry name" value="DNase I-like"/>
    <property type="match status" value="1"/>
</dbReference>
<protein>
    <submittedName>
        <fullName evidence="3">Endonuclease/exonuclease/phosphatase family protein</fullName>
    </submittedName>
</protein>